<accession>A0A1H3EWJ8</accession>
<evidence type="ECO:0000256" key="1">
    <source>
        <dbReference type="SAM" id="SignalP"/>
    </source>
</evidence>
<evidence type="ECO:0000313" key="2">
    <source>
        <dbReference type="EMBL" id="SDX82458.1"/>
    </source>
</evidence>
<dbReference type="STRING" id="1007099.SAMN05216287_3885"/>
<keyword evidence="3" id="KW-1185">Reference proteome</keyword>
<dbReference type="EMBL" id="FNNU01000006">
    <property type="protein sequence ID" value="SDX82458.1"/>
    <property type="molecule type" value="Genomic_DNA"/>
</dbReference>
<keyword evidence="1" id="KW-0732">Signal</keyword>
<sequence length="171" mass="18337">MPLFRLFPLLLALLAPAAFADGTYQVEVILFRQAPAVDASQPAPDDWAAGATPLASEAARALDSQAARLTAGKGYQVLMHKAWLQNIGATPSKVAVSAGSEQLGHFPVEGTLSLSQVRFVDVEADFWVNQFDGQNLIAASEHLKQTSRLKIGELTYLDHSSLGLLVRVSPL</sequence>
<dbReference type="AlphaFoldDB" id="A0A1H3EWJ8"/>
<dbReference type="RefSeq" id="WP_090231284.1">
    <property type="nucleotide sequence ID" value="NZ_FNNU01000006.1"/>
</dbReference>
<dbReference type="InterPro" id="IPR021241">
    <property type="entry name" value="CsiV"/>
</dbReference>
<feature type="signal peptide" evidence="1">
    <location>
        <begin position="1"/>
        <end position="20"/>
    </location>
</feature>
<organism evidence="2 3">
    <name type="scientific">Pseudomonas kuykendallii</name>
    <dbReference type="NCBI Taxonomy" id="1007099"/>
    <lineage>
        <taxon>Bacteria</taxon>
        <taxon>Pseudomonadati</taxon>
        <taxon>Pseudomonadota</taxon>
        <taxon>Gammaproteobacteria</taxon>
        <taxon>Pseudomonadales</taxon>
        <taxon>Pseudomonadaceae</taxon>
        <taxon>Pseudomonas</taxon>
    </lineage>
</organism>
<feature type="chain" id="PRO_5017192745" evidence="1">
    <location>
        <begin position="21"/>
        <end position="171"/>
    </location>
</feature>
<name>A0A1H3EWJ8_9PSED</name>
<dbReference type="OrthoDB" id="5566524at2"/>
<evidence type="ECO:0000313" key="3">
    <source>
        <dbReference type="Proteomes" id="UP000243778"/>
    </source>
</evidence>
<reference evidence="3" key="1">
    <citation type="submission" date="2016-10" db="EMBL/GenBank/DDBJ databases">
        <authorList>
            <person name="Varghese N."/>
            <person name="Submissions S."/>
        </authorList>
    </citation>
    <scope>NUCLEOTIDE SEQUENCE [LARGE SCALE GENOMIC DNA]</scope>
    <source>
        <strain evidence="3">NRRL B-59562</strain>
    </source>
</reference>
<dbReference type="Proteomes" id="UP000243778">
    <property type="component" value="Unassembled WGS sequence"/>
</dbReference>
<protein>
    <submittedName>
        <fullName evidence="2">Peptidoglycan-binding protein, CsiV</fullName>
    </submittedName>
</protein>
<gene>
    <name evidence="2" type="ORF">SAMN05216287_3885</name>
</gene>
<proteinExistence type="predicted"/>
<dbReference type="Pfam" id="PF10972">
    <property type="entry name" value="CsiV"/>
    <property type="match status" value="2"/>
</dbReference>